<gene>
    <name evidence="1" type="ORF">TRIP_B200504</name>
</gene>
<evidence type="ECO:0000313" key="1">
    <source>
        <dbReference type="EMBL" id="VBB42364.1"/>
    </source>
</evidence>
<protein>
    <submittedName>
        <fullName evidence="1">Uncharacterized protein</fullName>
    </submittedName>
</protein>
<accession>A0A653A2Y2</accession>
<dbReference type="EMBL" id="UPXX01000013">
    <property type="protein sequence ID" value="VBB42364.1"/>
    <property type="molecule type" value="Genomic_DNA"/>
</dbReference>
<name>A0A653A2Y2_UNCDX</name>
<organism evidence="1">
    <name type="scientific">Uncultured Desulfatiglans sp</name>
    <dbReference type="NCBI Taxonomy" id="1748965"/>
    <lineage>
        <taxon>Bacteria</taxon>
        <taxon>Pseudomonadati</taxon>
        <taxon>Thermodesulfobacteriota</taxon>
        <taxon>Desulfobacteria</taxon>
        <taxon>Desulfatiglandales</taxon>
        <taxon>Desulfatiglandaceae</taxon>
        <taxon>Desulfatiglans</taxon>
        <taxon>environmental samples</taxon>
    </lineage>
</organism>
<dbReference type="AlphaFoldDB" id="A0A653A2Y2"/>
<proteinExistence type="predicted"/>
<reference evidence="1" key="1">
    <citation type="submission" date="2018-07" db="EMBL/GenBank/DDBJ databases">
        <authorList>
            <consortium name="Genoscope - CEA"/>
            <person name="William W."/>
        </authorList>
    </citation>
    <scope>NUCLEOTIDE SEQUENCE</scope>
    <source>
        <strain evidence="1">IK1</strain>
    </source>
</reference>
<sequence>MSDENPIVSLIGKESFQWLSGYFNQETLLAEVPDEILKAVAVIDVSTRDFGADRNAVTAIALVTFAYRLAGRRQQAHLGPRDLLLVKVLAKEELKRRDGRSAFLRVPEELPLFEIVTGEVGDRIRSMATINSPFCRGA</sequence>